<evidence type="ECO:0000313" key="2">
    <source>
        <dbReference type="Proteomes" id="UP000187429"/>
    </source>
</evidence>
<reference evidence="2" key="1">
    <citation type="submission" date="2017-01" db="EMBL/GenBank/DDBJ databases">
        <authorList>
            <person name="Wang Y."/>
            <person name="White M."/>
            <person name="Kvist S."/>
            <person name="Moncalvo J.-M."/>
        </authorList>
    </citation>
    <scope>NUCLEOTIDE SEQUENCE [LARGE SCALE GENOMIC DNA]</scope>
    <source>
        <strain evidence="2">ID-206-W2</strain>
    </source>
</reference>
<feature type="non-terminal residue" evidence="1">
    <location>
        <position position="13"/>
    </location>
</feature>
<keyword evidence="2" id="KW-1185">Reference proteome</keyword>
<evidence type="ECO:0000313" key="1">
    <source>
        <dbReference type="EMBL" id="OMJ27145.1"/>
    </source>
</evidence>
<dbReference type="Proteomes" id="UP000187429">
    <property type="component" value="Unassembled WGS sequence"/>
</dbReference>
<gene>
    <name evidence="1" type="ORF">AYI69_g3420</name>
</gene>
<comment type="caution">
    <text evidence="1">The sequence shown here is derived from an EMBL/GenBank/DDBJ whole genome shotgun (WGS) entry which is preliminary data.</text>
</comment>
<proteinExistence type="predicted"/>
<sequence length="13" mass="1463">MFTQFTQSSLLCG</sequence>
<name>A0A1R1YK14_9FUNG</name>
<dbReference type="EMBL" id="LSSM01001143">
    <property type="protein sequence ID" value="OMJ27145.1"/>
    <property type="molecule type" value="Genomic_DNA"/>
</dbReference>
<accession>A0A1R1YK14</accession>
<protein>
    <submittedName>
        <fullName evidence="1">Uncharacterized protein</fullName>
    </submittedName>
</protein>
<organism evidence="1 2">
    <name type="scientific">Smittium culicis</name>
    <dbReference type="NCBI Taxonomy" id="133412"/>
    <lineage>
        <taxon>Eukaryota</taxon>
        <taxon>Fungi</taxon>
        <taxon>Fungi incertae sedis</taxon>
        <taxon>Zoopagomycota</taxon>
        <taxon>Kickxellomycotina</taxon>
        <taxon>Harpellomycetes</taxon>
        <taxon>Harpellales</taxon>
        <taxon>Legeriomycetaceae</taxon>
        <taxon>Smittium</taxon>
    </lineage>
</organism>